<dbReference type="InterPro" id="IPR001692">
    <property type="entry name" value="Histidinol_DH_CS"/>
</dbReference>
<dbReference type="PIRSF" id="PIRSF000099">
    <property type="entry name" value="Histidinol_dh"/>
    <property type="match status" value="1"/>
</dbReference>
<evidence type="ECO:0000256" key="2">
    <source>
        <dbReference type="ARBA" id="ARBA00022723"/>
    </source>
</evidence>
<dbReference type="Proteomes" id="UP000068382">
    <property type="component" value="Unassembled WGS sequence"/>
</dbReference>
<comment type="catalytic activity">
    <reaction evidence="5">
        <text>L-histidinol + 2 NAD(+) + H2O = L-histidine + 2 NADH + 3 H(+)</text>
        <dbReference type="Rhea" id="RHEA:20641"/>
        <dbReference type="ChEBI" id="CHEBI:15377"/>
        <dbReference type="ChEBI" id="CHEBI:15378"/>
        <dbReference type="ChEBI" id="CHEBI:57540"/>
        <dbReference type="ChEBI" id="CHEBI:57595"/>
        <dbReference type="ChEBI" id="CHEBI:57699"/>
        <dbReference type="ChEBI" id="CHEBI:57945"/>
        <dbReference type="EC" id="1.1.1.23"/>
    </reaction>
</comment>
<dbReference type="PATRIC" id="fig|1768241.3.peg.914"/>
<dbReference type="AlphaFoldDB" id="A0A132C0X8"/>
<feature type="binding site" evidence="5 8">
    <location>
        <position position="192"/>
    </location>
    <ligand>
        <name>NAD(+)</name>
        <dbReference type="ChEBI" id="CHEBI:57540"/>
    </ligand>
</feature>
<keyword evidence="5" id="KW-0028">Amino-acid biosynthesis</keyword>
<dbReference type="InterPro" id="IPR012131">
    <property type="entry name" value="Hstdl_DH"/>
</dbReference>
<evidence type="ECO:0000256" key="11">
    <source>
        <dbReference type="RuleBase" id="RU004175"/>
    </source>
</evidence>
<feature type="binding site" evidence="5 9">
    <location>
        <position position="260"/>
    </location>
    <ligand>
        <name>substrate</name>
    </ligand>
</feature>
<evidence type="ECO:0000256" key="5">
    <source>
        <dbReference type="HAMAP-Rule" id="MF_01024"/>
    </source>
</evidence>
<feature type="binding site" evidence="5 10">
    <location>
        <position position="421"/>
    </location>
    <ligand>
        <name>Zn(2+)</name>
        <dbReference type="ChEBI" id="CHEBI:29105"/>
    </ligand>
</feature>
<proteinExistence type="inferred from homology"/>
<protein>
    <recommendedName>
        <fullName evidence="5">Histidinol dehydrogenase</fullName>
        <shortName evidence="5">HDH</shortName>
        <ecNumber evidence="5">1.1.1.23</ecNumber>
    </recommendedName>
</protein>
<accession>A0A132C0X8</accession>
<evidence type="ECO:0000256" key="4">
    <source>
        <dbReference type="ARBA" id="ARBA00023002"/>
    </source>
</evidence>
<comment type="function">
    <text evidence="5">Catalyzes the sequential NAD-dependent oxidations of L-histidinol to L-histidinaldehyde and then to L-histidine.</text>
</comment>
<dbReference type="InterPro" id="IPR016161">
    <property type="entry name" value="Ald_DH/histidinol_DH"/>
</dbReference>
<dbReference type="FunFam" id="3.40.50.1980:FF:000001">
    <property type="entry name" value="Histidinol dehydrogenase"/>
    <property type="match status" value="1"/>
</dbReference>
<dbReference type="NCBIfam" id="TIGR00069">
    <property type="entry name" value="hisD"/>
    <property type="match status" value="1"/>
</dbReference>
<dbReference type="GO" id="GO:0008270">
    <property type="term" value="F:zinc ion binding"/>
    <property type="evidence" value="ECO:0007669"/>
    <property type="project" value="UniProtKB-UniRule"/>
</dbReference>
<dbReference type="FunFam" id="3.40.50.1980:FF:000026">
    <property type="entry name" value="Histidinol dehydrogenase"/>
    <property type="match status" value="1"/>
</dbReference>
<evidence type="ECO:0000313" key="13">
    <source>
        <dbReference type="Proteomes" id="UP000068382"/>
    </source>
</evidence>
<evidence type="ECO:0000256" key="9">
    <source>
        <dbReference type="PIRSR" id="PIRSR000099-3"/>
    </source>
</evidence>
<evidence type="ECO:0000256" key="6">
    <source>
        <dbReference type="PIRNR" id="PIRNR000099"/>
    </source>
</evidence>
<feature type="binding site" evidence="5 8">
    <location>
        <position position="215"/>
    </location>
    <ligand>
        <name>NAD(+)</name>
        <dbReference type="ChEBI" id="CHEBI:57540"/>
    </ligand>
</feature>
<dbReference type="InterPro" id="IPR022695">
    <property type="entry name" value="Histidinol_DH_monofunct"/>
</dbReference>
<dbReference type="PANTHER" id="PTHR21256:SF2">
    <property type="entry name" value="HISTIDINE BIOSYNTHESIS TRIFUNCTIONAL PROTEIN"/>
    <property type="match status" value="1"/>
</dbReference>
<feature type="binding site" evidence="5 9">
    <location>
        <position position="362"/>
    </location>
    <ligand>
        <name>substrate</name>
    </ligand>
</feature>
<feature type="binding site" evidence="5 8">
    <location>
        <position position="131"/>
    </location>
    <ligand>
        <name>NAD(+)</name>
        <dbReference type="ChEBI" id="CHEBI:57540"/>
    </ligand>
</feature>
<comment type="cofactor">
    <cofactor evidence="5 10">
        <name>Zn(2+)</name>
        <dbReference type="ChEBI" id="CHEBI:29105"/>
    </cofactor>
    <text evidence="5 10">Binds 1 zinc ion per subunit.</text>
</comment>
<gene>
    <name evidence="5 12" type="primary">hisD</name>
    <name evidence="12" type="ORF">TRIHO_08790</name>
</gene>
<feature type="binding site" evidence="5 9">
    <location>
        <position position="263"/>
    </location>
    <ligand>
        <name>substrate</name>
    </ligand>
</feature>
<evidence type="ECO:0000256" key="1">
    <source>
        <dbReference type="ARBA" id="ARBA00010178"/>
    </source>
</evidence>
<evidence type="ECO:0000313" key="12">
    <source>
        <dbReference type="EMBL" id="KUP94241.1"/>
    </source>
</evidence>
<keyword evidence="3 5" id="KW-0862">Zinc</keyword>
<comment type="similarity">
    <text evidence="1 5 6 11">Belongs to the histidinol dehydrogenase family.</text>
</comment>
<dbReference type="CDD" id="cd06572">
    <property type="entry name" value="Histidinol_dh"/>
    <property type="match status" value="1"/>
</dbReference>
<keyword evidence="4 5" id="KW-0560">Oxidoreductase</keyword>
<feature type="binding site" evidence="5 9">
    <location>
        <position position="329"/>
    </location>
    <ligand>
        <name>substrate</name>
    </ligand>
</feature>
<evidence type="ECO:0000256" key="7">
    <source>
        <dbReference type="PIRSR" id="PIRSR000099-1"/>
    </source>
</evidence>
<dbReference type="GO" id="GO:0005829">
    <property type="term" value="C:cytosol"/>
    <property type="evidence" value="ECO:0007669"/>
    <property type="project" value="TreeGrafter"/>
</dbReference>
<dbReference type="PANTHER" id="PTHR21256">
    <property type="entry name" value="HISTIDINOL DEHYDROGENASE HDH"/>
    <property type="match status" value="1"/>
</dbReference>
<feature type="active site" description="Proton acceptor" evidence="5 7">
    <location>
        <position position="329"/>
    </location>
</feature>
<dbReference type="OrthoDB" id="9805269at2"/>
<dbReference type="EC" id="1.1.1.23" evidence="5"/>
<comment type="pathway">
    <text evidence="5">Amino-acid biosynthesis; L-histidine biosynthesis; L-histidine from 5-phospho-alpha-D-ribose 1-diphosphate: step 9/9.</text>
</comment>
<feature type="binding site" evidence="5 9">
    <location>
        <position position="421"/>
    </location>
    <ligand>
        <name>substrate</name>
    </ligand>
</feature>
<feature type="binding site" evidence="5 9">
    <location>
        <position position="416"/>
    </location>
    <ligand>
        <name>substrate</name>
    </ligand>
</feature>
<name>A0A132C0X8_9RHOB</name>
<keyword evidence="13" id="KW-1185">Reference proteome</keyword>
<dbReference type="RefSeq" id="WP_068240765.1">
    <property type="nucleotide sequence ID" value="NZ_LPUY01000024.1"/>
</dbReference>
<feature type="binding site" evidence="5 9">
    <location>
        <position position="238"/>
    </location>
    <ligand>
        <name>substrate</name>
    </ligand>
</feature>
<keyword evidence="5 8" id="KW-0520">NAD</keyword>
<sequence>MPVFLDTSDSTFEQSFATLLSAKREDSPDVDAIVAEIIADVRTRGDQSLLELTAKFDRLSLPDTASLRITEAEIDAAIADVPAAEREALELAAARIRAYHEQQLPEDKSWTDAAGATLGWRWSAVSAAGLYVPGGLASYPSSVLMNAVPAKVAGVSRLAVTVPTPDGEINPLVLLACRISGVDEVYRVGGAQAIAALAYGTDTIAPVDKITGPGNAFVAAAKRRVFGKVGIDMIAGPSEILVIADADNNPDWIALDLLSQAEHDESAQSLLITDNAAFGQAVAEAVEHRLKTLQRGPIAGASWRDFGAVIVVRDLEEAAELSNRIAPEHLELCVADPTALSQKTIHAGAIFLGQFTPEAIGDYIGGPNHVLPTARSARFSSGLSVMDFLKRTTLSQMTPDALRAIGPAAATLATSERLEAHGLSVLARLDALNR</sequence>
<comment type="caution">
    <text evidence="12">The sequence shown here is derived from an EMBL/GenBank/DDBJ whole genome shotgun (WGS) entry which is preliminary data.</text>
</comment>
<dbReference type="GO" id="GO:0004399">
    <property type="term" value="F:histidinol dehydrogenase activity"/>
    <property type="evidence" value="ECO:0007669"/>
    <property type="project" value="UniProtKB-UniRule"/>
</dbReference>
<dbReference type="HAMAP" id="MF_01024">
    <property type="entry name" value="HisD"/>
    <property type="match status" value="1"/>
</dbReference>
<feature type="binding site" evidence="5 10">
    <location>
        <position position="263"/>
    </location>
    <ligand>
        <name>Zn(2+)</name>
        <dbReference type="ChEBI" id="CHEBI:29105"/>
    </ligand>
</feature>
<dbReference type="PRINTS" id="PR00083">
    <property type="entry name" value="HOLDHDRGNASE"/>
</dbReference>
<evidence type="ECO:0000256" key="3">
    <source>
        <dbReference type="ARBA" id="ARBA00022833"/>
    </source>
</evidence>
<evidence type="ECO:0000256" key="8">
    <source>
        <dbReference type="PIRSR" id="PIRSR000099-2"/>
    </source>
</evidence>
<feature type="binding site" evidence="5 10">
    <location>
        <position position="362"/>
    </location>
    <ligand>
        <name>Zn(2+)</name>
        <dbReference type="ChEBI" id="CHEBI:29105"/>
    </ligand>
</feature>
<evidence type="ECO:0000256" key="10">
    <source>
        <dbReference type="PIRSR" id="PIRSR000099-4"/>
    </source>
</evidence>
<dbReference type="GO" id="GO:0000105">
    <property type="term" value="P:L-histidine biosynthetic process"/>
    <property type="evidence" value="ECO:0007669"/>
    <property type="project" value="UniProtKB-UniRule"/>
</dbReference>
<keyword evidence="2 5" id="KW-0479">Metal-binding</keyword>
<dbReference type="Gene3D" id="3.40.50.1980">
    <property type="entry name" value="Nitrogenase molybdenum iron protein domain"/>
    <property type="match status" value="2"/>
</dbReference>
<dbReference type="EMBL" id="LPUY01000024">
    <property type="protein sequence ID" value="KUP94241.1"/>
    <property type="molecule type" value="Genomic_DNA"/>
</dbReference>
<dbReference type="Pfam" id="PF00815">
    <property type="entry name" value="Histidinol_dh"/>
    <property type="match status" value="1"/>
</dbReference>
<dbReference type="GO" id="GO:0051287">
    <property type="term" value="F:NAD binding"/>
    <property type="evidence" value="ECO:0007669"/>
    <property type="project" value="InterPro"/>
</dbReference>
<dbReference type="UniPathway" id="UPA00031">
    <property type="reaction ID" value="UER00014"/>
</dbReference>
<feature type="active site" description="Proton acceptor" evidence="5 7">
    <location>
        <position position="328"/>
    </location>
</feature>
<organism evidence="12 13">
    <name type="scientific">Tritonibacter horizontis</name>
    <dbReference type="NCBI Taxonomy" id="1768241"/>
    <lineage>
        <taxon>Bacteria</taxon>
        <taxon>Pseudomonadati</taxon>
        <taxon>Pseudomonadota</taxon>
        <taxon>Alphaproteobacteria</taxon>
        <taxon>Rhodobacterales</taxon>
        <taxon>Paracoccaceae</taxon>
        <taxon>Tritonibacter</taxon>
    </lineage>
</organism>
<reference evidence="12 13" key="1">
    <citation type="submission" date="2015-12" db="EMBL/GenBank/DDBJ databases">
        <title>Genome sequence of the marine Rhodobacteraceae strain O3.65, Candidatus Tritonibacter horizontis.</title>
        <authorList>
            <person name="Poehlein A."/>
            <person name="Giebel H.A."/>
            <person name="Voget S."/>
            <person name="Brinkhoff T."/>
        </authorList>
    </citation>
    <scope>NUCLEOTIDE SEQUENCE [LARGE SCALE GENOMIC DNA]</scope>
    <source>
        <strain evidence="12 13">O3.65</strain>
    </source>
</reference>
<keyword evidence="5" id="KW-0368">Histidine biosynthesis</keyword>
<dbReference type="PROSITE" id="PS00611">
    <property type="entry name" value="HISOL_DEHYDROGENASE"/>
    <property type="match status" value="1"/>
</dbReference>
<dbReference type="Gene3D" id="1.20.5.1300">
    <property type="match status" value="1"/>
</dbReference>
<feature type="binding site" evidence="5 10">
    <location>
        <position position="260"/>
    </location>
    <ligand>
        <name>Zn(2+)</name>
        <dbReference type="ChEBI" id="CHEBI:29105"/>
    </ligand>
</feature>
<dbReference type="SUPFAM" id="SSF53720">
    <property type="entry name" value="ALDH-like"/>
    <property type="match status" value="1"/>
</dbReference>